<comment type="caution">
    <text evidence="2">The sequence shown here is derived from an EMBL/GenBank/DDBJ whole genome shotgun (WGS) entry which is preliminary data.</text>
</comment>
<proteinExistence type="predicted"/>
<dbReference type="AlphaFoldDB" id="A0AAD7N3V7"/>
<organism evidence="2 3">
    <name type="scientific">Mycena maculata</name>
    <dbReference type="NCBI Taxonomy" id="230809"/>
    <lineage>
        <taxon>Eukaryota</taxon>
        <taxon>Fungi</taxon>
        <taxon>Dikarya</taxon>
        <taxon>Basidiomycota</taxon>
        <taxon>Agaricomycotina</taxon>
        <taxon>Agaricomycetes</taxon>
        <taxon>Agaricomycetidae</taxon>
        <taxon>Agaricales</taxon>
        <taxon>Marasmiineae</taxon>
        <taxon>Mycenaceae</taxon>
        <taxon>Mycena</taxon>
    </lineage>
</organism>
<evidence type="ECO:0000256" key="1">
    <source>
        <dbReference type="SAM" id="MobiDB-lite"/>
    </source>
</evidence>
<evidence type="ECO:0000313" key="3">
    <source>
        <dbReference type="Proteomes" id="UP001215280"/>
    </source>
</evidence>
<sequence length="214" mass="24223">MSDDTYHQPTSPASSVYSLHLDYEMSQQDQEIREAREAEMTTEELEAAARVRHLKRVRKGYSPASSPIKQEDSLPRSDSPPPRSTALAAHITVGQWFESGDFLDSQTGDGTYVDNLCNTGEESQQAGEGKASQVEEAEPTDEDFELEVQIKRLRSRLEFVLKEKDDLEWQQDKYRRAYQEADAGRNQALEKLRQWQEAAAGASPLLKLALDFVQ</sequence>
<protein>
    <submittedName>
        <fullName evidence="2">Uncharacterized protein</fullName>
    </submittedName>
</protein>
<feature type="region of interest" description="Disordered" evidence="1">
    <location>
        <begin position="121"/>
        <end position="143"/>
    </location>
</feature>
<keyword evidence="3" id="KW-1185">Reference proteome</keyword>
<gene>
    <name evidence="2" type="ORF">DFH07DRAFT_777056</name>
</gene>
<feature type="region of interest" description="Disordered" evidence="1">
    <location>
        <begin position="56"/>
        <end position="85"/>
    </location>
</feature>
<accession>A0AAD7N3V7</accession>
<dbReference type="Proteomes" id="UP001215280">
    <property type="component" value="Unassembled WGS sequence"/>
</dbReference>
<evidence type="ECO:0000313" key="2">
    <source>
        <dbReference type="EMBL" id="KAJ7744486.1"/>
    </source>
</evidence>
<name>A0AAD7N3V7_9AGAR</name>
<reference evidence="2" key="1">
    <citation type="submission" date="2023-03" db="EMBL/GenBank/DDBJ databases">
        <title>Massive genome expansion in bonnet fungi (Mycena s.s.) driven by repeated elements and novel gene families across ecological guilds.</title>
        <authorList>
            <consortium name="Lawrence Berkeley National Laboratory"/>
            <person name="Harder C.B."/>
            <person name="Miyauchi S."/>
            <person name="Viragh M."/>
            <person name="Kuo A."/>
            <person name="Thoen E."/>
            <person name="Andreopoulos B."/>
            <person name="Lu D."/>
            <person name="Skrede I."/>
            <person name="Drula E."/>
            <person name="Henrissat B."/>
            <person name="Morin E."/>
            <person name="Kohler A."/>
            <person name="Barry K."/>
            <person name="LaButti K."/>
            <person name="Morin E."/>
            <person name="Salamov A."/>
            <person name="Lipzen A."/>
            <person name="Mereny Z."/>
            <person name="Hegedus B."/>
            <person name="Baldrian P."/>
            <person name="Stursova M."/>
            <person name="Weitz H."/>
            <person name="Taylor A."/>
            <person name="Grigoriev I.V."/>
            <person name="Nagy L.G."/>
            <person name="Martin F."/>
            <person name="Kauserud H."/>
        </authorList>
    </citation>
    <scope>NUCLEOTIDE SEQUENCE</scope>
    <source>
        <strain evidence="2">CBHHK188m</strain>
    </source>
</reference>
<dbReference type="EMBL" id="JARJLG010000107">
    <property type="protein sequence ID" value="KAJ7744486.1"/>
    <property type="molecule type" value="Genomic_DNA"/>
</dbReference>